<evidence type="ECO:0000313" key="2">
    <source>
        <dbReference type="Proteomes" id="UP000054485"/>
    </source>
</evidence>
<evidence type="ECO:0000313" key="1">
    <source>
        <dbReference type="EMBL" id="KIK37912.1"/>
    </source>
</evidence>
<dbReference type="InParanoid" id="A0A0D0AUC2"/>
<reference evidence="2" key="2">
    <citation type="submission" date="2015-01" db="EMBL/GenBank/DDBJ databases">
        <title>Evolutionary Origins and Diversification of the Mycorrhizal Mutualists.</title>
        <authorList>
            <consortium name="DOE Joint Genome Institute"/>
            <consortium name="Mycorrhizal Genomics Consortium"/>
            <person name="Kohler A."/>
            <person name="Kuo A."/>
            <person name="Nagy L.G."/>
            <person name="Floudas D."/>
            <person name="Copeland A."/>
            <person name="Barry K.W."/>
            <person name="Cichocki N."/>
            <person name="Veneault-Fourrey C."/>
            <person name="LaButti K."/>
            <person name="Lindquist E.A."/>
            <person name="Lipzen A."/>
            <person name="Lundell T."/>
            <person name="Morin E."/>
            <person name="Murat C."/>
            <person name="Riley R."/>
            <person name="Ohm R."/>
            <person name="Sun H."/>
            <person name="Tunlid A."/>
            <person name="Henrissat B."/>
            <person name="Grigoriev I.V."/>
            <person name="Hibbett D.S."/>
            <person name="Martin F."/>
        </authorList>
    </citation>
    <scope>NUCLEOTIDE SEQUENCE [LARGE SCALE GENOMIC DNA]</scope>
    <source>
        <strain evidence="2">UH-Slu-Lm8-n1</strain>
    </source>
</reference>
<dbReference type="AlphaFoldDB" id="A0A0D0AUC2"/>
<protein>
    <submittedName>
        <fullName evidence="1">Uncharacterized protein</fullName>
    </submittedName>
</protein>
<proteinExistence type="predicted"/>
<keyword evidence="2" id="KW-1185">Reference proteome</keyword>
<dbReference type="OrthoDB" id="10459572at2759"/>
<dbReference type="HOGENOM" id="CLU_2321924_0_0_1"/>
<name>A0A0D0AUC2_9AGAM</name>
<dbReference type="EMBL" id="KN835422">
    <property type="protein sequence ID" value="KIK37912.1"/>
    <property type="molecule type" value="Genomic_DNA"/>
</dbReference>
<reference evidence="1 2" key="1">
    <citation type="submission" date="2014-04" db="EMBL/GenBank/DDBJ databases">
        <authorList>
            <consortium name="DOE Joint Genome Institute"/>
            <person name="Kuo A."/>
            <person name="Ruytinx J."/>
            <person name="Rineau F."/>
            <person name="Colpaert J."/>
            <person name="Kohler A."/>
            <person name="Nagy L.G."/>
            <person name="Floudas D."/>
            <person name="Copeland A."/>
            <person name="Barry K.W."/>
            <person name="Cichocki N."/>
            <person name="Veneault-Fourrey C."/>
            <person name="LaButti K."/>
            <person name="Lindquist E.A."/>
            <person name="Lipzen A."/>
            <person name="Lundell T."/>
            <person name="Morin E."/>
            <person name="Murat C."/>
            <person name="Sun H."/>
            <person name="Tunlid A."/>
            <person name="Henrissat B."/>
            <person name="Grigoriev I.V."/>
            <person name="Hibbett D.S."/>
            <person name="Martin F."/>
            <person name="Nordberg H.P."/>
            <person name="Cantor M.N."/>
            <person name="Hua S.X."/>
        </authorList>
    </citation>
    <scope>NUCLEOTIDE SEQUENCE [LARGE SCALE GENOMIC DNA]</scope>
    <source>
        <strain evidence="1 2">UH-Slu-Lm8-n1</strain>
    </source>
</reference>
<sequence length="99" mass="11025">MAQTDSDGGQAFSTILIQYQPCCKEPCDLIKVHLLPSDLLEAQVLFSIPHPTLLISLPRVFIWIKAYTHITSISDIVPASTLASHAQFFGPSLLFRRMI</sequence>
<organism evidence="1 2">
    <name type="scientific">Suillus luteus UH-Slu-Lm8-n1</name>
    <dbReference type="NCBI Taxonomy" id="930992"/>
    <lineage>
        <taxon>Eukaryota</taxon>
        <taxon>Fungi</taxon>
        <taxon>Dikarya</taxon>
        <taxon>Basidiomycota</taxon>
        <taxon>Agaricomycotina</taxon>
        <taxon>Agaricomycetes</taxon>
        <taxon>Agaricomycetidae</taxon>
        <taxon>Boletales</taxon>
        <taxon>Suillineae</taxon>
        <taxon>Suillaceae</taxon>
        <taxon>Suillus</taxon>
    </lineage>
</organism>
<accession>A0A0D0AUC2</accession>
<gene>
    <name evidence="1" type="ORF">CY34DRAFT_15385</name>
</gene>
<dbReference type="Proteomes" id="UP000054485">
    <property type="component" value="Unassembled WGS sequence"/>
</dbReference>